<organism evidence="1 2">
    <name type="scientific">Rhabditophanes sp. KR3021</name>
    <dbReference type="NCBI Taxonomy" id="114890"/>
    <lineage>
        <taxon>Eukaryota</taxon>
        <taxon>Metazoa</taxon>
        <taxon>Ecdysozoa</taxon>
        <taxon>Nematoda</taxon>
        <taxon>Chromadorea</taxon>
        <taxon>Rhabditida</taxon>
        <taxon>Tylenchina</taxon>
        <taxon>Panagrolaimomorpha</taxon>
        <taxon>Strongyloidoidea</taxon>
        <taxon>Alloionematidae</taxon>
        <taxon>Rhabditophanes</taxon>
    </lineage>
</organism>
<name>A0AC35UEG1_9BILA</name>
<evidence type="ECO:0000313" key="1">
    <source>
        <dbReference type="Proteomes" id="UP000095286"/>
    </source>
</evidence>
<dbReference type="Proteomes" id="UP000095286">
    <property type="component" value="Unplaced"/>
</dbReference>
<proteinExistence type="predicted"/>
<dbReference type="WBParaSite" id="RSKR_0001064000.1">
    <property type="protein sequence ID" value="RSKR_0001064000.1"/>
    <property type="gene ID" value="RSKR_0001064000"/>
</dbReference>
<accession>A0AC35UEG1</accession>
<evidence type="ECO:0000313" key="2">
    <source>
        <dbReference type="WBParaSite" id="RSKR_0001064000.1"/>
    </source>
</evidence>
<sequence length="606" mass="70684">MAKKIKNKKKADGDSIRADDFVPEAPLDTEKAPVKPRRSKIAKQSPEIPIENLFEDNLVQEESVSLEELDKIPLKSRKRVVKPTANSISKGCLICEKPGLSNYYGIQACRACAAMYSRVTLSKKEISCRTNMNNCIVKYNVNMKCKACRIAKCRYYKMAMRHEVKEIKEKSQRLHDESLESFILNNQDEIGLKTRKNPITDKPRKGKAGNLPTAILRKFRHEYAIETNKLYKNKIPEADPLIGLPKFNQFILDSGYDSDDDTLNRKKDDIDPTDGIILPHPMTIKKLFRVFKHLTLTYLPVDSMIFNVEEGNQIAAIFDACTWLADNVNIPQLTKPKYRLYKELSMKRFSNFCIRLYMHVIKVFKGTEEFTSFSLEDQKTLINNFFPKFLIIERKYASLIHSNYDKSRNLILFDNRQAYVDDFDTLVQPKMSPSADALFQSEIPPIKEYIMDNIYHVMKEQKFTKEEFGYMCCLLLFDTDVIPYLSRNGQRLATLRYKSFTTRMQAYYTFLRKSFEIEKSKRDLLVKKEDEREILKFIRDGKQWEKYIGHSRLLGMIVGVDPEPVLSVERIMYISKVVKATKQATIMKEEFVMTMRVLQMFKCPFN</sequence>
<protein>
    <submittedName>
        <fullName evidence="2">Nuclear receptor</fullName>
    </submittedName>
</protein>
<reference evidence="2" key="1">
    <citation type="submission" date="2016-11" db="UniProtKB">
        <authorList>
            <consortium name="WormBaseParasite"/>
        </authorList>
    </citation>
    <scope>IDENTIFICATION</scope>
    <source>
        <strain evidence="2">KR3021</strain>
    </source>
</reference>